<gene>
    <name evidence="2" type="ORF">RDB_LOCUS147928</name>
</gene>
<comment type="caution">
    <text evidence="2">The sequence shown here is derived from an EMBL/GenBank/DDBJ whole genome shotgun (WGS) entry which is preliminary data.</text>
</comment>
<accession>A0A8H3GJ48</accession>
<feature type="non-terminal residue" evidence="2">
    <location>
        <position position="1"/>
    </location>
</feature>
<organism evidence="2 3">
    <name type="scientific">Rhizoctonia solani</name>
    <dbReference type="NCBI Taxonomy" id="456999"/>
    <lineage>
        <taxon>Eukaryota</taxon>
        <taxon>Fungi</taxon>
        <taxon>Dikarya</taxon>
        <taxon>Basidiomycota</taxon>
        <taxon>Agaricomycotina</taxon>
        <taxon>Agaricomycetes</taxon>
        <taxon>Cantharellales</taxon>
        <taxon>Ceratobasidiaceae</taxon>
        <taxon>Rhizoctonia</taxon>
    </lineage>
</organism>
<feature type="compositionally biased region" description="Low complexity" evidence="1">
    <location>
        <begin position="387"/>
        <end position="406"/>
    </location>
</feature>
<feature type="compositionally biased region" description="Basic residues" evidence="1">
    <location>
        <begin position="1"/>
        <end position="11"/>
    </location>
</feature>
<sequence length="406" mass="44396">MSNGRRRRRSRDHGQYRDDPPAYNHAERADPGLLRLLNTIAQTSLETVRARNGPRPRRGSRGGAGRVQNAYTYSPHVGRGQLDLYEGIIGEDALNEGSFDLLLGPVVDHLRAAPLPLDPVADPPSEDEASVLIDTGTPSTDESGLEPRLGPALGPVLVPARLPLRVPGAPADPAPTAIPDPIERVRLNPPIRPAPSPNQRGAVGLQINDLSAKVSRAIRSVENVISVTDTLNERVKRAHQRVTDREFDILEDLSRLTLRALRIEDEPRIGDATYPKELLRRGYPAPPHMPESTERGIDELIARIEDHWLTIGGNKATLRQYVLSRLPNPVSERMRPPLYREATPGPSQSWGNEEMTQRSATPPIMSQNGQPLASTSTYATPARLSRSPSPSNLASPHASSSSSDLR</sequence>
<feature type="region of interest" description="Disordered" evidence="1">
    <location>
        <begin position="45"/>
        <end position="68"/>
    </location>
</feature>
<protein>
    <submittedName>
        <fullName evidence="2">Uncharacterized protein</fullName>
    </submittedName>
</protein>
<evidence type="ECO:0000313" key="2">
    <source>
        <dbReference type="EMBL" id="CAE6452635.1"/>
    </source>
</evidence>
<feature type="region of interest" description="Disordered" evidence="1">
    <location>
        <begin position="1"/>
        <end position="30"/>
    </location>
</feature>
<evidence type="ECO:0000256" key="1">
    <source>
        <dbReference type="SAM" id="MobiDB-lite"/>
    </source>
</evidence>
<dbReference type="AlphaFoldDB" id="A0A8H3GJ48"/>
<feature type="compositionally biased region" description="Basic and acidic residues" evidence="1">
    <location>
        <begin position="12"/>
        <end position="30"/>
    </location>
</feature>
<dbReference type="Proteomes" id="UP000663846">
    <property type="component" value="Unassembled WGS sequence"/>
</dbReference>
<name>A0A8H3GJ48_9AGAM</name>
<reference evidence="2" key="1">
    <citation type="submission" date="2021-01" db="EMBL/GenBank/DDBJ databases">
        <authorList>
            <person name="Kaushik A."/>
        </authorList>
    </citation>
    <scope>NUCLEOTIDE SEQUENCE</scope>
    <source>
        <strain evidence="2">AG1-1C</strain>
    </source>
</reference>
<dbReference type="EMBL" id="CAJMWS010000582">
    <property type="protein sequence ID" value="CAE6452635.1"/>
    <property type="molecule type" value="Genomic_DNA"/>
</dbReference>
<proteinExistence type="predicted"/>
<feature type="compositionally biased region" description="Polar residues" evidence="1">
    <location>
        <begin position="357"/>
        <end position="379"/>
    </location>
</feature>
<feature type="region of interest" description="Disordered" evidence="1">
    <location>
        <begin position="329"/>
        <end position="406"/>
    </location>
</feature>
<evidence type="ECO:0000313" key="3">
    <source>
        <dbReference type="Proteomes" id="UP000663846"/>
    </source>
</evidence>